<evidence type="ECO:0000313" key="2">
    <source>
        <dbReference type="EMBL" id="KAK0411505.1"/>
    </source>
</evidence>
<gene>
    <name evidence="2" type="ORF">QR680_005682</name>
</gene>
<keyword evidence="1" id="KW-0732">Signal</keyword>
<feature type="signal peptide" evidence="1">
    <location>
        <begin position="1"/>
        <end position="36"/>
    </location>
</feature>
<evidence type="ECO:0000256" key="1">
    <source>
        <dbReference type="SAM" id="SignalP"/>
    </source>
</evidence>
<accession>A0AA39HT03</accession>
<protein>
    <submittedName>
        <fullName evidence="2">Uncharacterized protein</fullName>
    </submittedName>
</protein>
<sequence>MIQVRSFLIHSYIPPQMRTLLYVLLLVLGLAALTTALCASAGSHCHDTGCRLHGGHCNSACQCMQRQNVFDLGHDSF</sequence>
<organism evidence="2 3">
    <name type="scientific">Steinernema hermaphroditum</name>
    <dbReference type="NCBI Taxonomy" id="289476"/>
    <lineage>
        <taxon>Eukaryota</taxon>
        <taxon>Metazoa</taxon>
        <taxon>Ecdysozoa</taxon>
        <taxon>Nematoda</taxon>
        <taxon>Chromadorea</taxon>
        <taxon>Rhabditida</taxon>
        <taxon>Tylenchina</taxon>
        <taxon>Panagrolaimomorpha</taxon>
        <taxon>Strongyloidoidea</taxon>
        <taxon>Steinernematidae</taxon>
        <taxon>Steinernema</taxon>
    </lineage>
</organism>
<dbReference type="AlphaFoldDB" id="A0AA39HT03"/>
<dbReference type="EMBL" id="JAUCMV010000003">
    <property type="protein sequence ID" value="KAK0411505.1"/>
    <property type="molecule type" value="Genomic_DNA"/>
</dbReference>
<dbReference type="Proteomes" id="UP001175271">
    <property type="component" value="Unassembled WGS sequence"/>
</dbReference>
<feature type="chain" id="PRO_5041367050" evidence="1">
    <location>
        <begin position="37"/>
        <end position="77"/>
    </location>
</feature>
<reference evidence="2" key="1">
    <citation type="submission" date="2023-06" db="EMBL/GenBank/DDBJ databases">
        <title>Genomic analysis of the entomopathogenic nematode Steinernema hermaphroditum.</title>
        <authorList>
            <person name="Schwarz E.M."/>
            <person name="Heppert J.K."/>
            <person name="Baniya A."/>
            <person name="Schwartz H.T."/>
            <person name="Tan C.-H."/>
            <person name="Antoshechkin I."/>
            <person name="Sternberg P.W."/>
            <person name="Goodrich-Blair H."/>
            <person name="Dillman A.R."/>
        </authorList>
    </citation>
    <scope>NUCLEOTIDE SEQUENCE</scope>
    <source>
        <strain evidence="2">PS9179</strain>
        <tissue evidence="2">Whole animal</tissue>
    </source>
</reference>
<name>A0AA39HT03_9BILA</name>
<evidence type="ECO:0000313" key="3">
    <source>
        <dbReference type="Proteomes" id="UP001175271"/>
    </source>
</evidence>
<keyword evidence="3" id="KW-1185">Reference proteome</keyword>
<comment type="caution">
    <text evidence="2">The sequence shown here is derived from an EMBL/GenBank/DDBJ whole genome shotgun (WGS) entry which is preliminary data.</text>
</comment>
<proteinExistence type="predicted"/>